<keyword evidence="1" id="KW-1133">Transmembrane helix</keyword>
<keyword evidence="1" id="KW-0812">Transmembrane</keyword>
<evidence type="ECO:0000313" key="4">
    <source>
        <dbReference type="Proteomes" id="UP001150238"/>
    </source>
</evidence>
<dbReference type="EMBL" id="JANVFS010000010">
    <property type="protein sequence ID" value="KAJ4486584.1"/>
    <property type="molecule type" value="Genomic_DNA"/>
</dbReference>
<feature type="domain" description="Brl1/Brr6" evidence="2">
    <location>
        <begin position="83"/>
        <end position="178"/>
    </location>
</feature>
<dbReference type="PANTHER" id="PTHR28136">
    <property type="entry name" value="NUCLEUS EXPORT PROTEIN BRR6"/>
    <property type="match status" value="1"/>
</dbReference>
<dbReference type="Proteomes" id="UP001150238">
    <property type="component" value="Unassembled WGS sequence"/>
</dbReference>
<comment type="caution">
    <text evidence="3">The sequence shown here is derived from an EMBL/GenBank/DDBJ whole genome shotgun (WGS) entry which is preliminary data.</text>
</comment>
<dbReference type="GO" id="GO:0031965">
    <property type="term" value="C:nuclear membrane"/>
    <property type="evidence" value="ECO:0007669"/>
    <property type="project" value="InterPro"/>
</dbReference>
<sequence length="188" mass="21556">MSKIASYARNNIGFDTNVRKSGYQTLSAKPGHFPPLARFTVSNPPIVYPRSISRRIQKPLSSTNSMETTLGRMTQRDLWFFMTLSFGLCFSFFYVLDVICAFAFAYEVKKIERTECLEAFLANKCNNPVPFARDECIKMDLCLRRSITNVGYGRLAVESLASMVNGFFEPISLKALVRLELYLDRRWN</sequence>
<reference evidence="3" key="2">
    <citation type="journal article" date="2023" name="Proc. Natl. Acad. Sci. U.S.A.">
        <title>A global phylogenomic analysis of the shiitake genus Lentinula.</title>
        <authorList>
            <person name="Sierra-Patev S."/>
            <person name="Min B."/>
            <person name="Naranjo-Ortiz M."/>
            <person name="Looney B."/>
            <person name="Konkel Z."/>
            <person name="Slot J.C."/>
            <person name="Sakamoto Y."/>
            <person name="Steenwyk J.L."/>
            <person name="Rokas A."/>
            <person name="Carro J."/>
            <person name="Camarero S."/>
            <person name="Ferreira P."/>
            <person name="Molpeceres G."/>
            <person name="Ruiz-Duenas F.J."/>
            <person name="Serrano A."/>
            <person name="Henrissat B."/>
            <person name="Drula E."/>
            <person name="Hughes K.W."/>
            <person name="Mata J.L."/>
            <person name="Ishikawa N.K."/>
            <person name="Vargas-Isla R."/>
            <person name="Ushijima S."/>
            <person name="Smith C.A."/>
            <person name="Donoghue J."/>
            <person name="Ahrendt S."/>
            <person name="Andreopoulos W."/>
            <person name="He G."/>
            <person name="LaButti K."/>
            <person name="Lipzen A."/>
            <person name="Ng V."/>
            <person name="Riley R."/>
            <person name="Sandor L."/>
            <person name="Barry K."/>
            <person name="Martinez A.T."/>
            <person name="Xiao Y."/>
            <person name="Gibbons J.G."/>
            <person name="Terashima K."/>
            <person name="Grigoriev I.V."/>
            <person name="Hibbett D."/>
        </authorList>
    </citation>
    <scope>NUCLEOTIDE SEQUENCE</scope>
    <source>
        <strain evidence="3">Sp2 HRB7682 ss15</strain>
    </source>
</reference>
<dbReference type="AlphaFoldDB" id="A0A9W9AML6"/>
<feature type="transmembrane region" description="Helical" evidence="1">
    <location>
        <begin position="78"/>
        <end position="106"/>
    </location>
</feature>
<evidence type="ECO:0000313" key="3">
    <source>
        <dbReference type="EMBL" id="KAJ4486584.1"/>
    </source>
</evidence>
<dbReference type="PANTHER" id="PTHR28136:SF1">
    <property type="entry name" value="NUCLEUS EXPORT PROTEIN BRL1"/>
    <property type="match status" value="1"/>
</dbReference>
<organism evidence="3 4">
    <name type="scientific">Lentinula lateritia</name>
    <dbReference type="NCBI Taxonomy" id="40482"/>
    <lineage>
        <taxon>Eukaryota</taxon>
        <taxon>Fungi</taxon>
        <taxon>Dikarya</taxon>
        <taxon>Basidiomycota</taxon>
        <taxon>Agaricomycotina</taxon>
        <taxon>Agaricomycetes</taxon>
        <taxon>Agaricomycetidae</taxon>
        <taxon>Agaricales</taxon>
        <taxon>Marasmiineae</taxon>
        <taxon>Omphalotaceae</taxon>
        <taxon>Lentinula</taxon>
    </lineage>
</organism>
<dbReference type="InterPro" id="IPR040202">
    <property type="entry name" value="Brl1/Brr6"/>
</dbReference>
<dbReference type="InterPro" id="IPR018767">
    <property type="entry name" value="Brl1/Brr6_dom"/>
</dbReference>
<accession>A0A9W9AML6</accession>
<keyword evidence="1" id="KW-0472">Membrane</keyword>
<reference evidence="3" key="1">
    <citation type="submission" date="2022-08" db="EMBL/GenBank/DDBJ databases">
        <authorList>
            <consortium name="DOE Joint Genome Institute"/>
            <person name="Min B."/>
            <person name="Riley R."/>
            <person name="Sierra-Patev S."/>
            <person name="Naranjo-Ortiz M."/>
            <person name="Looney B."/>
            <person name="Konkel Z."/>
            <person name="Slot J.C."/>
            <person name="Sakamoto Y."/>
            <person name="Steenwyk J.L."/>
            <person name="Rokas A."/>
            <person name="Carro J."/>
            <person name="Camarero S."/>
            <person name="Ferreira P."/>
            <person name="Molpeceres G."/>
            <person name="Ruiz-Duenas F.J."/>
            <person name="Serrano A."/>
            <person name="Henrissat B."/>
            <person name="Drula E."/>
            <person name="Hughes K.W."/>
            <person name="Mata J.L."/>
            <person name="Ishikawa N.K."/>
            <person name="Vargas-Isla R."/>
            <person name="Ushijima S."/>
            <person name="Smith C.A."/>
            <person name="Ahrendt S."/>
            <person name="Andreopoulos W."/>
            <person name="He G."/>
            <person name="Labutti K."/>
            <person name="Lipzen A."/>
            <person name="Ng V."/>
            <person name="Sandor L."/>
            <person name="Barry K."/>
            <person name="Martinez A.T."/>
            <person name="Xiao Y."/>
            <person name="Gibbons J.G."/>
            <person name="Terashima K."/>
            <person name="Hibbett D.S."/>
            <person name="Grigoriev I.V."/>
        </authorList>
    </citation>
    <scope>NUCLEOTIDE SEQUENCE</scope>
    <source>
        <strain evidence="3">Sp2 HRB7682 ss15</strain>
    </source>
</reference>
<protein>
    <recommendedName>
        <fullName evidence="2">Brl1/Brr6 domain-containing protein</fullName>
    </recommendedName>
</protein>
<name>A0A9W9AML6_9AGAR</name>
<dbReference type="GO" id="GO:0055088">
    <property type="term" value="P:lipid homeostasis"/>
    <property type="evidence" value="ECO:0007669"/>
    <property type="project" value="InterPro"/>
</dbReference>
<dbReference type="Pfam" id="PF10104">
    <property type="entry name" value="Brr6_like_C_C"/>
    <property type="match status" value="1"/>
</dbReference>
<dbReference type="GO" id="GO:0006998">
    <property type="term" value="P:nuclear envelope organization"/>
    <property type="evidence" value="ECO:0007669"/>
    <property type="project" value="InterPro"/>
</dbReference>
<gene>
    <name evidence="3" type="ORF">C8J55DRAFT_558568</name>
</gene>
<evidence type="ECO:0000256" key="1">
    <source>
        <dbReference type="SAM" id="Phobius"/>
    </source>
</evidence>
<evidence type="ECO:0000259" key="2">
    <source>
        <dbReference type="Pfam" id="PF10104"/>
    </source>
</evidence>
<proteinExistence type="predicted"/>